<dbReference type="InterPro" id="IPR029055">
    <property type="entry name" value="Ntn_hydrolases_N"/>
</dbReference>
<dbReference type="GO" id="GO:0005634">
    <property type="term" value="C:nucleus"/>
    <property type="evidence" value="ECO:0007669"/>
    <property type="project" value="UniProtKB-SubCell"/>
</dbReference>
<reference evidence="8" key="2">
    <citation type="submission" date="2020-10" db="UniProtKB">
        <authorList>
            <consortium name="WormBaseParasite"/>
        </authorList>
    </citation>
    <scope>IDENTIFICATION</scope>
</reference>
<dbReference type="PANTHER" id="PTHR32194:SF6">
    <property type="entry name" value="PROTEASOME SUBUNIT BETA"/>
    <property type="match status" value="1"/>
</dbReference>
<dbReference type="InterPro" id="IPR001353">
    <property type="entry name" value="Proteasome_sua/b"/>
</dbReference>
<dbReference type="GO" id="GO:0005737">
    <property type="term" value="C:cytoplasm"/>
    <property type="evidence" value="ECO:0007669"/>
    <property type="project" value="UniProtKB-SubCell"/>
</dbReference>
<dbReference type="Gene3D" id="3.60.20.10">
    <property type="entry name" value="Glutamine Phosphoribosylpyrophosphate, subunit 1, domain 1"/>
    <property type="match status" value="1"/>
</dbReference>
<evidence type="ECO:0000256" key="3">
    <source>
        <dbReference type="ARBA" id="ARBA00023242"/>
    </source>
</evidence>
<dbReference type="SUPFAM" id="SSF56235">
    <property type="entry name" value="N-terminal nucleophile aminohydrolases (Ntn hydrolases)"/>
    <property type="match status" value="1"/>
</dbReference>
<dbReference type="PIRSF" id="PIRSF001213">
    <property type="entry name" value="Psome_endopept_beta"/>
    <property type="match status" value="1"/>
</dbReference>
<dbReference type="GO" id="GO:0051603">
    <property type="term" value="P:proteolysis involved in protein catabolic process"/>
    <property type="evidence" value="ECO:0007669"/>
    <property type="project" value="InterPro"/>
</dbReference>
<dbReference type="InterPro" id="IPR016050">
    <property type="entry name" value="Proteasome_bsu_CS"/>
</dbReference>
<evidence type="ECO:0000256" key="1">
    <source>
        <dbReference type="ARBA" id="ARBA00022490"/>
    </source>
</evidence>
<organism evidence="7 8">
    <name type="scientific">Panagrellus redivivus</name>
    <name type="common">Microworm</name>
    <dbReference type="NCBI Taxonomy" id="6233"/>
    <lineage>
        <taxon>Eukaryota</taxon>
        <taxon>Metazoa</taxon>
        <taxon>Ecdysozoa</taxon>
        <taxon>Nematoda</taxon>
        <taxon>Chromadorea</taxon>
        <taxon>Rhabditida</taxon>
        <taxon>Tylenchina</taxon>
        <taxon>Panagrolaimomorpha</taxon>
        <taxon>Panagrolaimoidea</taxon>
        <taxon>Panagrolaimidae</taxon>
        <taxon>Panagrellus</taxon>
    </lineage>
</organism>
<dbReference type="PROSITE" id="PS00854">
    <property type="entry name" value="PROTEASOME_BETA_1"/>
    <property type="match status" value="1"/>
</dbReference>
<evidence type="ECO:0000256" key="2">
    <source>
        <dbReference type="ARBA" id="ARBA00022942"/>
    </source>
</evidence>
<evidence type="ECO:0000256" key="4">
    <source>
        <dbReference type="ARBA" id="ARBA00024953"/>
    </source>
</evidence>
<dbReference type="InterPro" id="IPR023333">
    <property type="entry name" value="Proteasome_suB-type"/>
</dbReference>
<evidence type="ECO:0000256" key="5">
    <source>
        <dbReference type="ARBA" id="ARBA00026071"/>
    </source>
</evidence>
<keyword evidence="3 6" id="KW-0539">Nucleus</keyword>
<keyword evidence="7" id="KW-1185">Reference proteome</keyword>
<proteinExistence type="inferred from homology"/>
<dbReference type="GO" id="GO:0019774">
    <property type="term" value="C:proteasome core complex, beta-subunit complex"/>
    <property type="evidence" value="ECO:0007669"/>
    <property type="project" value="UniProtKB-UniRule"/>
</dbReference>
<accession>A0A7E4VYM7</accession>
<sequence>MDSLDNPLKHTMNPTCTGTSMFAIVYKGGVALATDRVCSYGKTARYKHIGRQYRVNENVVIGFGGDHADFQFLQNIIERKEQSLKTYDQSAKLTPKGLHAYLTTLLYYRRSKMNPLWNTLIVIGMQPEPTYDNLVPFIGVVTQRGVAYPTKHVATGLGAMLLNQAIETDVRTKNNELNRAETLELIRKCMEVQIYRDCTADAEYDIATVEKEGVVLEKPQVVVGNWESAEYNCQYE</sequence>
<comment type="similarity">
    <text evidence="6">Belongs to the peptidase T1B family.</text>
</comment>
<evidence type="ECO:0000256" key="6">
    <source>
        <dbReference type="PIRNR" id="PIRNR001213"/>
    </source>
</evidence>
<comment type="function">
    <text evidence="4">Non-catalytic component of the proteasome, a multicatalytic proteinase complex which is characterized by its ability to cleave peptides with Arg, Phe, Tyr, Leu, and Glu adjacent to the leaving group at neutral or slightly basic pH. The proteasome has an ATP-dependent proteolytic activity.</text>
</comment>
<comment type="subcellular location">
    <subcellularLocation>
        <location evidence="6">Cytoplasm</location>
    </subcellularLocation>
    <subcellularLocation>
        <location evidence="6">Nucleus</location>
    </subcellularLocation>
</comment>
<dbReference type="Pfam" id="PF00227">
    <property type="entry name" value="Proteasome"/>
    <property type="match status" value="1"/>
</dbReference>
<dbReference type="WBParaSite" id="Pan_g4880.t1">
    <property type="protein sequence ID" value="Pan_g4880.t1"/>
    <property type="gene ID" value="Pan_g4880"/>
</dbReference>
<evidence type="ECO:0000313" key="7">
    <source>
        <dbReference type="Proteomes" id="UP000492821"/>
    </source>
</evidence>
<protein>
    <recommendedName>
        <fullName evidence="6">Proteasome subunit beta</fullName>
    </recommendedName>
</protein>
<comment type="subunit">
    <text evidence="5">The 26S proteasome consists of a 20S proteasome core and two 19S regulatory subunits. The 20S proteasome core is composed of 28 subunits that are arranged in four stacked rings, resulting in a barrel-shaped structure. The two end rings are each formed by seven alpha subunits, and the two central rings are each formed by seven beta subunits. The catalytic chamber with the active sites is on the inside of the barrel.</text>
</comment>
<dbReference type="Proteomes" id="UP000492821">
    <property type="component" value="Unassembled WGS sequence"/>
</dbReference>
<keyword evidence="1 6" id="KW-0963">Cytoplasm</keyword>
<dbReference type="AlphaFoldDB" id="A0A7E4VYM7"/>
<dbReference type="InterPro" id="IPR016295">
    <property type="entry name" value="Proteasome_beta4"/>
</dbReference>
<reference evidence="7" key="1">
    <citation type="journal article" date="2013" name="Genetics">
        <title>The draft genome and transcriptome of Panagrellus redivivus are shaped by the harsh demands of a free-living lifestyle.</title>
        <authorList>
            <person name="Srinivasan J."/>
            <person name="Dillman A.R."/>
            <person name="Macchietto M.G."/>
            <person name="Heikkinen L."/>
            <person name="Lakso M."/>
            <person name="Fracchia K.M."/>
            <person name="Antoshechkin I."/>
            <person name="Mortazavi A."/>
            <person name="Wong G."/>
            <person name="Sternberg P.W."/>
        </authorList>
    </citation>
    <scope>NUCLEOTIDE SEQUENCE [LARGE SCALE GENOMIC DNA]</scope>
    <source>
        <strain evidence="7">MT8872</strain>
    </source>
</reference>
<dbReference type="PANTHER" id="PTHR32194">
    <property type="entry name" value="METALLOPROTEASE TLDD"/>
    <property type="match status" value="1"/>
</dbReference>
<name>A0A7E4VYM7_PANRE</name>
<keyword evidence="2 6" id="KW-0647">Proteasome</keyword>
<evidence type="ECO:0000313" key="8">
    <source>
        <dbReference type="WBParaSite" id="Pan_g4880.t1"/>
    </source>
</evidence>